<proteinExistence type="predicted"/>
<evidence type="ECO:0000313" key="1">
    <source>
        <dbReference type="EMBL" id="MBD3323776.1"/>
    </source>
</evidence>
<dbReference type="AlphaFoldDB" id="A0A9D5Q5C7"/>
<reference evidence="1" key="1">
    <citation type="submission" date="2019-11" db="EMBL/GenBank/DDBJ databases">
        <title>Microbial mats filling the niche in hypersaline microbial mats.</title>
        <authorList>
            <person name="Wong H.L."/>
            <person name="Macleod F.I."/>
            <person name="White R.A. III"/>
            <person name="Burns B.P."/>
        </authorList>
    </citation>
    <scope>NUCLEOTIDE SEQUENCE</scope>
    <source>
        <strain evidence="1">Rbin_158</strain>
    </source>
</reference>
<name>A0A9D5Q5C7_9BACT</name>
<comment type="caution">
    <text evidence="1">The sequence shown here is derived from an EMBL/GenBank/DDBJ whole genome shotgun (WGS) entry which is preliminary data.</text>
</comment>
<dbReference type="Proteomes" id="UP000649604">
    <property type="component" value="Unassembled WGS sequence"/>
</dbReference>
<organism evidence="1 2">
    <name type="scientific">candidate division KSB3 bacterium</name>
    <dbReference type="NCBI Taxonomy" id="2044937"/>
    <lineage>
        <taxon>Bacteria</taxon>
        <taxon>candidate division KSB3</taxon>
    </lineage>
</organism>
<sequence>MHDITYTQVQELVTHVPVTKLPIAYELLRELAAETPETSLPQIEFMSLPLQERQRLLAQQAADLVEHYAHSAEERELWQGGRTSHAF</sequence>
<accession>A0A9D5Q5C7</accession>
<gene>
    <name evidence="1" type="ORF">GF339_04275</name>
</gene>
<evidence type="ECO:0000313" key="2">
    <source>
        <dbReference type="Proteomes" id="UP000649604"/>
    </source>
</evidence>
<protein>
    <submittedName>
        <fullName evidence="1">Uncharacterized protein</fullName>
    </submittedName>
</protein>
<dbReference type="EMBL" id="WJJP01000131">
    <property type="protein sequence ID" value="MBD3323776.1"/>
    <property type="molecule type" value="Genomic_DNA"/>
</dbReference>